<dbReference type="Proteomes" id="UP000031668">
    <property type="component" value="Unassembled WGS sequence"/>
</dbReference>
<name>A0A0C2J5W2_THEKT</name>
<sequence>MITPIELCDLLDSKVEMRLSQEDPETLSDAKEYAIFKEAIIEIIDASKPGDTLSNIISKSPCVNEDLSKYVSTLKASLKRLNLSLEDREIDDVCKDNIMRDLPLEARTILQARESENLLTFASAVQPCFNQVNHETVSATKNDDVHELCRLVKSLVTQKQDNQRNLTDTSRIICLACGKPGHLQRNFRSHRRFFGRRTINAVDNPLTLPVNIPGSKDTVEGLINTGSGRSLVKESLVNKIYSSHPYLSFFSVDGRGVSVKTSSRPERHNWKRRDNWKFPCS</sequence>
<accession>A0A0C2J5W2</accession>
<proteinExistence type="predicted"/>
<gene>
    <name evidence="1" type="ORF">RF11_16485</name>
</gene>
<protein>
    <recommendedName>
        <fullName evidence="3">CCHC-type domain-containing protein</fullName>
    </recommendedName>
</protein>
<evidence type="ECO:0008006" key="3">
    <source>
        <dbReference type="Google" id="ProtNLM"/>
    </source>
</evidence>
<evidence type="ECO:0000313" key="1">
    <source>
        <dbReference type="EMBL" id="KII64553.1"/>
    </source>
</evidence>
<dbReference type="AlphaFoldDB" id="A0A0C2J5W2"/>
<organism evidence="1 2">
    <name type="scientific">Thelohanellus kitauei</name>
    <name type="common">Myxosporean</name>
    <dbReference type="NCBI Taxonomy" id="669202"/>
    <lineage>
        <taxon>Eukaryota</taxon>
        <taxon>Metazoa</taxon>
        <taxon>Cnidaria</taxon>
        <taxon>Myxozoa</taxon>
        <taxon>Myxosporea</taxon>
        <taxon>Bivalvulida</taxon>
        <taxon>Platysporina</taxon>
        <taxon>Myxobolidae</taxon>
        <taxon>Thelohanellus</taxon>
    </lineage>
</organism>
<reference evidence="1 2" key="1">
    <citation type="journal article" date="2014" name="Genome Biol. Evol.">
        <title>The genome of the myxosporean Thelohanellus kitauei shows adaptations to nutrient acquisition within its fish host.</title>
        <authorList>
            <person name="Yang Y."/>
            <person name="Xiong J."/>
            <person name="Zhou Z."/>
            <person name="Huo F."/>
            <person name="Miao W."/>
            <person name="Ran C."/>
            <person name="Liu Y."/>
            <person name="Zhang J."/>
            <person name="Feng J."/>
            <person name="Wang M."/>
            <person name="Wang M."/>
            <person name="Wang L."/>
            <person name="Yao B."/>
        </authorList>
    </citation>
    <scope>NUCLEOTIDE SEQUENCE [LARGE SCALE GENOMIC DNA]</scope>
    <source>
        <strain evidence="1">Wuqing</strain>
    </source>
</reference>
<keyword evidence="2" id="KW-1185">Reference proteome</keyword>
<comment type="caution">
    <text evidence="1">The sequence shown here is derived from an EMBL/GenBank/DDBJ whole genome shotgun (WGS) entry which is preliminary data.</text>
</comment>
<dbReference type="EMBL" id="JWZT01004215">
    <property type="protein sequence ID" value="KII64553.1"/>
    <property type="molecule type" value="Genomic_DNA"/>
</dbReference>
<evidence type="ECO:0000313" key="2">
    <source>
        <dbReference type="Proteomes" id="UP000031668"/>
    </source>
</evidence>